<dbReference type="CDD" id="cd03259">
    <property type="entry name" value="ABC_Carb_Solutes_like"/>
    <property type="match status" value="1"/>
</dbReference>
<evidence type="ECO:0000313" key="11">
    <source>
        <dbReference type="Proteomes" id="UP000482155"/>
    </source>
</evidence>
<dbReference type="InterPro" id="IPR027417">
    <property type="entry name" value="P-loop_NTPase"/>
</dbReference>
<evidence type="ECO:0000256" key="4">
    <source>
        <dbReference type="ARBA" id="ARBA00022741"/>
    </source>
</evidence>
<evidence type="ECO:0000256" key="8">
    <source>
        <dbReference type="ARBA" id="ARBA00023136"/>
    </source>
</evidence>
<keyword evidence="4" id="KW-0547">Nucleotide-binding</keyword>
<keyword evidence="2" id="KW-1003">Cell membrane</keyword>
<gene>
    <name evidence="10" type="ORF">G3574_21075</name>
</gene>
<dbReference type="SMART" id="SM00382">
    <property type="entry name" value="AAA"/>
    <property type="match status" value="1"/>
</dbReference>
<dbReference type="AlphaFoldDB" id="A0A6B3SZ27"/>
<dbReference type="GO" id="GO:0016020">
    <property type="term" value="C:membrane"/>
    <property type="evidence" value="ECO:0007669"/>
    <property type="project" value="InterPro"/>
</dbReference>
<evidence type="ECO:0000256" key="5">
    <source>
        <dbReference type="ARBA" id="ARBA00022840"/>
    </source>
</evidence>
<accession>A0A6B3SZ27</accession>
<dbReference type="PANTHER" id="PTHR42781">
    <property type="entry name" value="SPERMIDINE/PUTRESCINE IMPORT ATP-BINDING PROTEIN POTA"/>
    <property type="match status" value="1"/>
</dbReference>
<dbReference type="FunFam" id="3.40.50.300:FF:000425">
    <property type="entry name" value="Probable ABC transporter, ATP-binding subunit"/>
    <property type="match status" value="1"/>
</dbReference>
<dbReference type="GO" id="GO:0005524">
    <property type="term" value="F:ATP binding"/>
    <property type="evidence" value="ECO:0007669"/>
    <property type="project" value="UniProtKB-KW"/>
</dbReference>
<keyword evidence="6" id="KW-0408">Iron</keyword>
<proteinExistence type="predicted"/>
<dbReference type="Gene3D" id="3.40.50.300">
    <property type="entry name" value="P-loop containing nucleotide triphosphate hydrolases"/>
    <property type="match status" value="1"/>
</dbReference>
<dbReference type="InterPro" id="IPR003593">
    <property type="entry name" value="AAA+_ATPase"/>
</dbReference>
<dbReference type="InterPro" id="IPR015853">
    <property type="entry name" value="ABC_transpr_FbpC"/>
</dbReference>
<name>A0A6B3SZ27_9BURK</name>
<dbReference type="PANTHER" id="PTHR42781:SF4">
    <property type="entry name" value="SPERMIDINE_PUTRESCINE IMPORT ATP-BINDING PROTEIN POTA"/>
    <property type="match status" value="1"/>
</dbReference>
<comment type="caution">
    <text evidence="10">The sequence shown here is derived from an EMBL/GenBank/DDBJ whole genome shotgun (WGS) entry which is preliminary data.</text>
</comment>
<dbReference type="GO" id="GO:0015408">
    <property type="term" value="F:ABC-type ferric iron transporter activity"/>
    <property type="evidence" value="ECO:0007669"/>
    <property type="project" value="InterPro"/>
</dbReference>
<dbReference type="RefSeq" id="WP_163967527.1">
    <property type="nucleotide sequence ID" value="NZ_JAAIVB010000073.1"/>
</dbReference>
<dbReference type="GO" id="GO:0015697">
    <property type="term" value="P:quaternary ammonium group transport"/>
    <property type="evidence" value="ECO:0007669"/>
    <property type="project" value="UniProtKB-ARBA"/>
</dbReference>
<protein>
    <submittedName>
        <fullName evidence="10">ABC transporter ATP-binding protein</fullName>
    </submittedName>
</protein>
<dbReference type="PROSITE" id="PS50893">
    <property type="entry name" value="ABC_TRANSPORTER_2"/>
    <property type="match status" value="1"/>
</dbReference>
<dbReference type="Proteomes" id="UP000482155">
    <property type="component" value="Unassembled WGS sequence"/>
</dbReference>
<dbReference type="InterPro" id="IPR050093">
    <property type="entry name" value="ABC_SmlMolc_Importer"/>
</dbReference>
<evidence type="ECO:0000256" key="1">
    <source>
        <dbReference type="ARBA" id="ARBA00022448"/>
    </source>
</evidence>
<dbReference type="InterPro" id="IPR017871">
    <property type="entry name" value="ABC_transporter-like_CS"/>
</dbReference>
<dbReference type="Pfam" id="PF00005">
    <property type="entry name" value="ABC_tran"/>
    <property type="match status" value="1"/>
</dbReference>
<keyword evidence="1" id="KW-0813">Transport</keyword>
<dbReference type="GO" id="GO:0016887">
    <property type="term" value="F:ATP hydrolysis activity"/>
    <property type="evidence" value="ECO:0007669"/>
    <property type="project" value="InterPro"/>
</dbReference>
<keyword evidence="5 10" id="KW-0067">ATP-binding</keyword>
<keyword evidence="8" id="KW-0472">Membrane</keyword>
<feature type="domain" description="ABC transporter" evidence="9">
    <location>
        <begin position="24"/>
        <end position="264"/>
    </location>
</feature>
<evidence type="ECO:0000256" key="2">
    <source>
        <dbReference type="ARBA" id="ARBA00022475"/>
    </source>
</evidence>
<evidence type="ECO:0000256" key="7">
    <source>
        <dbReference type="ARBA" id="ARBA00023065"/>
    </source>
</evidence>
<reference evidence="10 11" key="1">
    <citation type="submission" date="2020-02" db="EMBL/GenBank/DDBJ databases">
        <authorList>
            <person name="Kim M.K."/>
        </authorList>
    </citation>
    <scope>NUCLEOTIDE SEQUENCE [LARGE SCALE GENOMIC DNA]</scope>
    <source>
        <strain evidence="10 11">17J57-3</strain>
    </source>
</reference>
<sequence>MSNVIAKETVQAAAAPGVARGAVLSVDDLYLDYGSGASANAILKGVSMNLQKGEVVSLLGPSGSGKTTLLRAVAGLESPKAGTIRIGERAVFDGARNMELPAEERNLGLVFQSYALWPHKTVFDNVAYGLKLRKMSSSEISDRVKKVLPQLGLGHLADRFPHQLSGGQQQRVAIARALVYNPPVILLDEPLSNLDAKLREEARAFLRELIIRLGLSALMVTHDQTEAMAISDRILLLNNGKIEQQGSPEQMYATPDTLFTAEFMGSNNRLPAKVLQRNGSRVTLQINDSTVHGTARGAGLGTEPATMIRLEQVRVSGTQTENAIKLPLVTCMYLGDRWECLFHPHGANDISVRAYSSRRLEPGEYWLELPEDSLWVF</sequence>
<dbReference type="PROSITE" id="PS00211">
    <property type="entry name" value="ABC_TRANSPORTER_1"/>
    <property type="match status" value="1"/>
</dbReference>
<evidence type="ECO:0000313" key="10">
    <source>
        <dbReference type="EMBL" id="NEX63579.1"/>
    </source>
</evidence>
<evidence type="ECO:0000256" key="6">
    <source>
        <dbReference type="ARBA" id="ARBA00023004"/>
    </source>
</evidence>
<dbReference type="EMBL" id="JAAIVB010000073">
    <property type="protein sequence ID" value="NEX63579.1"/>
    <property type="molecule type" value="Genomic_DNA"/>
</dbReference>
<keyword evidence="3" id="KW-0410">Iron transport</keyword>
<dbReference type="Gene3D" id="2.40.50.100">
    <property type="match status" value="1"/>
</dbReference>
<keyword evidence="11" id="KW-1185">Reference proteome</keyword>
<organism evidence="10 11">
    <name type="scientific">Noviherbaspirillum galbum</name>
    <dbReference type="NCBI Taxonomy" id="2709383"/>
    <lineage>
        <taxon>Bacteria</taxon>
        <taxon>Pseudomonadati</taxon>
        <taxon>Pseudomonadota</taxon>
        <taxon>Betaproteobacteria</taxon>
        <taxon>Burkholderiales</taxon>
        <taxon>Oxalobacteraceae</taxon>
        <taxon>Noviherbaspirillum</taxon>
    </lineage>
</organism>
<dbReference type="InterPro" id="IPR003439">
    <property type="entry name" value="ABC_transporter-like_ATP-bd"/>
</dbReference>
<dbReference type="SUPFAM" id="SSF52540">
    <property type="entry name" value="P-loop containing nucleoside triphosphate hydrolases"/>
    <property type="match status" value="1"/>
</dbReference>
<keyword evidence="7" id="KW-0406">Ion transport</keyword>
<evidence type="ECO:0000259" key="9">
    <source>
        <dbReference type="PROSITE" id="PS50893"/>
    </source>
</evidence>
<evidence type="ECO:0000256" key="3">
    <source>
        <dbReference type="ARBA" id="ARBA00022496"/>
    </source>
</evidence>